<dbReference type="GO" id="GO:0004115">
    <property type="term" value="F:3',5'-cyclic-AMP phosphodiesterase activity"/>
    <property type="evidence" value="ECO:0007669"/>
    <property type="project" value="Ensembl"/>
</dbReference>
<comment type="pathway">
    <text evidence="1">Purine metabolism; 3',5'-cyclic AMP degradation; AMP from 3',5'-cyclic AMP: step 1/1.</text>
</comment>
<evidence type="ECO:0000313" key="16">
    <source>
        <dbReference type="Ensembl" id="ENSMFAP00000048916.1"/>
    </source>
</evidence>
<evidence type="ECO:0000256" key="4">
    <source>
        <dbReference type="ARBA" id="ARBA00022723"/>
    </source>
</evidence>
<dbReference type="InterPro" id="IPR036971">
    <property type="entry name" value="PDEase_catalytic_dom_sf"/>
</dbReference>
<dbReference type="PRINTS" id="PR00387">
    <property type="entry name" value="PDIESTERASE1"/>
</dbReference>
<evidence type="ECO:0000256" key="10">
    <source>
        <dbReference type="PIRSR" id="PIRSR623088-2"/>
    </source>
</evidence>
<dbReference type="GO" id="GO:0030295">
    <property type="term" value="F:protein kinase activator activity"/>
    <property type="evidence" value="ECO:0007669"/>
    <property type="project" value="Ensembl"/>
</dbReference>
<feature type="domain" description="PDEase" evidence="15">
    <location>
        <begin position="591"/>
        <end position="931"/>
    </location>
</feature>
<dbReference type="GO" id="GO:0007165">
    <property type="term" value="P:signal transduction"/>
    <property type="evidence" value="ECO:0007669"/>
    <property type="project" value="InterPro"/>
</dbReference>
<feature type="binding site" evidence="11">
    <location>
        <position position="837"/>
    </location>
    <ligand>
        <name>Zn(2+)</name>
        <dbReference type="ChEBI" id="CHEBI:29105"/>
        <label>1</label>
    </ligand>
</feature>
<evidence type="ECO:0000256" key="3">
    <source>
        <dbReference type="ARBA" id="ARBA00022553"/>
    </source>
</evidence>
<dbReference type="Pfam" id="PF23198">
    <property type="entry name" value="PDE8A_N"/>
    <property type="match status" value="1"/>
</dbReference>
<dbReference type="NCBIfam" id="TIGR00229">
    <property type="entry name" value="sensory_box"/>
    <property type="match status" value="1"/>
</dbReference>
<dbReference type="GO" id="GO:0046872">
    <property type="term" value="F:metal ion binding"/>
    <property type="evidence" value="ECO:0007669"/>
    <property type="project" value="UniProtKB-KW"/>
</dbReference>
<feature type="binding site" evidence="10">
    <location>
        <position position="837"/>
    </location>
    <ligand>
        <name>AMP</name>
        <dbReference type="ChEBI" id="CHEBI:456215"/>
    </ligand>
</feature>
<dbReference type="SUPFAM" id="SSF109604">
    <property type="entry name" value="HD-domain/PDEase-like"/>
    <property type="match status" value="1"/>
</dbReference>
<evidence type="ECO:0000313" key="17">
    <source>
        <dbReference type="Proteomes" id="UP000233100"/>
    </source>
</evidence>
<dbReference type="FunFam" id="3.40.50.2300:FF:000209">
    <property type="entry name" value="Phosphodiesterase"/>
    <property type="match status" value="1"/>
</dbReference>
<keyword evidence="5 12" id="KW-0378">Hydrolase</keyword>
<dbReference type="GO" id="GO:0070374">
    <property type="term" value="P:positive regulation of ERK1 and ERK2 cascade"/>
    <property type="evidence" value="ECO:0007669"/>
    <property type="project" value="Ensembl"/>
</dbReference>
<feature type="active site" description="Proton donor" evidence="9">
    <location>
        <position position="667"/>
    </location>
</feature>
<dbReference type="AlphaFoldDB" id="A0A7N9CE94"/>
<comment type="similarity">
    <text evidence="2">Belongs to the cyclic nucleotide phosphodiesterase family. PDE8 subfamily.</text>
</comment>
<dbReference type="GO" id="GO:0047555">
    <property type="term" value="F:3',5'-cyclic-GMP phosphodiesterase activity"/>
    <property type="evidence" value="ECO:0007669"/>
    <property type="project" value="Ensembl"/>
</dbReference>
<organism evidence="16 17">
    <name type="scientific">Macaca fascicularis</name>
    <name type="common">Crab-eating macaque</name>
    <name type="synonym">Cynomolgus monkey</name>
    <dbReference type="NCBI Taxonomy" id="9541"/>
    <lineage>
        <taxon>Eukaryota</taxon>
        <taxon>Metazoa</taxon>
        <taxon>Chordata</taxon>
        <taxon>Craniata</taxon>
        <taxon>Vertebrata</taxon>
        <taxon>Euteleostomi</taxon>
        <taxon>Mammalia</taxon>
        <taxon>Eutheria</taxon>
        <taxon>Euarchontoglires</taxon>
        <taxon>Primates</taxon>
        <taxon>Haplorrhini</taxon>
        <taxon>Catarrhini</taxon>
        <taxon>Cercopithecidae</taxon>
        <taxon>Cercopithecinae</taxon>
        <taxon>Macaca</taxon>
    </lineage>
</organism>
<comment type="cofactor">
    <cofactor evidence="12">
        <name>a divalent metal cation</name>
        <dbReference type="ChEBI" id="CHEBI:60240"/>
    </cofactor>
    <text evidence="12">Binds 2 divalent metal cations per subunit. Site 1 may preferentially bind zinc ions, while site 2 has a preference for magnesium and/or manganese ions.</text>
</comment>
<protein>
    <recommendedName>
        <fullName evidence="12">Phosphodiesterase</fullName>
        <ecNumber evidence="12">3.1.4.-</ecNumber>
    </recommendedName>
</protein>
<evidence type="ECO:0000256" key="11">
    <source>
        <dbReference type="PIRSR" id="PIRSR623088-3"/>
    </source>
</evidence>
<keyword evidence="17" id="KW-1185">Reference proteome</keyword>
<evidence type="ECO:0000259" key="14">
    <source>
        <dbReference type="PROSITE" id="PS50112"/>
    </source>
</evidence>
<dbReference type="GeneTree" id="ENSGT00940000156422"/>
<dbReference type="InterPro" id="IPR057304">
    <property type="entry name" value="PDE8-like_REC_N"/>
</dbReference>
<dbReference type="Bgee" id="ENSMFAG00000043620">
    <property type="expression patterns" value="Expressed in adult mammalian kidney and 13 other cell types or tissues"/>
</dbReference>
<feature type="binding site" evidence="10">
    <location>
        <position position="708"/>
    </location>
    <ligand>
        <name>AMP</name>
        <dbReference type="ChEBI" id="CHEBI:456215"/>
    </ligand>
</feature>
<feature type="domain" description="PAS" evidence="14">
    <location>
        <begin position="331"/>
        <end position="394"/>
    </location>
</feature>
<dbReference type="InterPro" id="IPR023088">
    <property type="entry name" value="PDEase"/>
</dbReference>
<keyword evidence="4 11" id="KW-0479">Metal-binding</keyword>
<dbReference type="InterPro" id="IPR003607">
    <property type="entry name" value="HD/PDEase_dom"/>
</dbReference>
<feature type="region of interest" description="Disordered" evidence="13">
    <location>
        <begin position="450"/>
        <end position="471"/>
    </location>
</feature>
<dbReference type="Pfam" id="PF00989">
    <property type="entry name" value="PAS"/>
    <property type="match status" value="1"/>
</dbReference>
<dbReference type="SMART" id="SM00471">
    <property type="entry name" value="HDc"/>
    <property type="match status" value="1"/>
</dbReference>
<dbReference type="InterPro" id="IPR002073">
    <property type="entry name" value="PDEase_catalytic_dom"/>
</dbReference>
<feature type="binding site" evidence="11">
    <location>
        <position position="671"/>
    </location>
    <ligand>
        <name>Zn(2+)</name>
        <dbReference type="ChEBI" id="CHEBI:29105"/>
        <label>1</label>
    </ligand>
</feature>
<evidence type="ECO:0000256" key="1">
    <source>
        <dbReference type="ARBA" id="ARBA00004703"/>
    </source>
</evidence>
<gene>
    <name evidence="16" type="primary">PDE8A</name>
</gene>
<evidence type="ECO:0000256" key="5">
    <source>
        <dbReference type="ARBA" id="ARBA00022801"/>
    </source>
</evidence>
<evidence type="ECO:0000256" key="9">
    <source>
        <dbReference type="PIRSR" id="PIRSR623088-1"/>
    </source>
</evidence>
<dbReference type="Ensembl" id="ENSMFAT00000091294.1">
    <property type="protein sequence ID" value="ENSMFAP00000048916.1"/>
    <property type="gene ID" value="ENSMFAG00000043620.2"/>
</dbReference>
<dbReference type="CDD" id="cd00077">
    <property type="entry name" value="HDc"/>
    <property type="match status" value="1"/>
</dbReference>
<dbReference type="FunFam" id="3.30.450.20:FF:000040">
    <property type="entry name" value="Phosphodiesterase"/>
    <property type="match status" value="1"/>
</dbReference>
<dbReference type="PROSITE" id="PS00126">
    <property type="entry name" value="PDEASE_I_1"/>
    <property type="match status" value="1"/>
</dbReference>
<dbReference type="InterPro" id="IPR035965">
    <property type="entry name" value="PAS-like_dom_sf"/>
</dbReference>
<reference evidence="16" key="2">
    <citation type="submission" date="2025-08" db="UniProtKB">
        <authorList>
            <consortium name="Ensembl"/>
        </authorList>
    </citation>
    <scope>IDENTIFICATION</scope>
</reference>
<evidence type="ECO:0000259" key="15">
    <source>
        <dbReference type="PROSITE" id="PS51845"/>
    </source>
</evidence>
<dbReference type="PROSITE" id="PS51845">
    <property type="entry name" value="PDEASE_I_2"/>
    <property type="match status" value="1"/>
</dbReference>
<dbReference type="SUPFAM" id="SSF55785">
    <property type="entry name" value="PYP-like sensor domain (PAS domain)"/>
    <property type="match status" value="1"/>
</dbReference>
<feature type="binding site" evidence="10">
    <location>
        <position position="889"/>
    </location>
    <ligand>
        <name>AMP</name>
        <dbReference type="ChEBI" id="CHEBI:456215"/>
    </ligand>
</feature>
<dbReference type="FunFam" id="1.10.1300.10:FF:000002">
    <property type="entry name" value="Phosphodiesterase"/>
    <property type="match status" value="1"/>
</dbReference>
<dbReference type="GO" id="GO:0071364">
    <property type="term" value="P:cellular response to epidermal growth factor stimulus"/>
    <property type="evidence" value="ECO:0007669"/>
    <property type="project" value="Ensembl"/>
</dbReference>
<feature type="binding site" evidence="10">
    <location>
        <begin position="667"/>
        <end position="671"/>
    </location>
    <ligand>
        <name>AMP</name>
        <dbReference type="ChEBI" id="CHEBI:456215"/>
    </ligand>
</feature>
<dbReference type="InterPro" id="IPR013767">
    <property type="entry name" value="PAS_fold"/>
</dbReference>
<dbReference type="Gene3D" id="3.40.50.2300">
    <property type="match status" value="1"/>
</dbReference>
<evidence type="ECO:0000256" key="12">
    <source>
        <dbReference type="RuleBase" id="RU363067"/>
    </source>
</evidence>
<feature type="binding site" evidence="11">
    <location>
        <position position="707"/>
    </location>
    <ligand>
        <name>Zn(2+)</name>
        <dbReference type="ChEBI" id="CHEBI:29105"/>
        <label>1</label>
    </ligand>
</feature>
<evidence type="ECO:0000256" key="6">
    <source>
        <dbReference type="ARBA" id="ARBA00023149"/>
    </source>
</evidence>
<keyword evidence="6" id="KW-0114">cAMP</keyword>
<dbReference type="Proteomes" id="UP000233100">
    <property type="component" value="Chromosome 7"/>
</dbReference>
<dbReference type="Gene3D" id="1.10.1300.10">
    <property type="entry name" value="3'5'-cyclic nucleotide phosphodiesterase, catalytic domain"/>
    <property type="match status" value="1"/>
</dbReference>
<dbReference type="InterPro" id="IPR023174">
    <property type="entry name" value="PDEase_CS"/>
</dbReference>
<evidence type="ECO:0000256" key="7">
    <source>
        <dbReference type="ARBA" id="ARBA00057856"/>
    </source>
</evidence>
<sequence length="940" mass="106285">MIILDHNNRDAQNLIEAASTGAAISVKVVANIAANLIAFLAVLDFINAALSWLGDMVDVQGLSFQVRFWPLHSVCREDGPRWAVSGGWRPSRAQAQPSVPVIPLCPQVICSYILRPVAFLMGVVWEDCPVVAELLGIKLFLNEFVAYQELSKYKQRRLAGVEEWVGDRKQWISVAVADVQFGPMRFHQDQLQVLLVFTKEDNQCNGFCRACEKAGFKCTVTKEAQAVLACFLDKHHDIIIIDHRNPRQLDAEALCRSIRSSKLSENTVIVGVVRRVDREELSVMPFIAAGFTRRYVENPNIMACYNELLQLEFGEVRSQLKLRACNSVFTALENSEDAIEITSEDRVIQYANPAFETTMGYQSGELIGKELGEVPINEKKADLLDTINSCIRIGKEWQGIYYAKKKNGDNIQQNVKIIPVIGQGGKIRHYVSIIRVCNGNNKAEKIPECVQSDTHTDNQTGKHKDRRKGSLDVKAVASRTTEVSSQRRHSSMARIHSMTIEAPITKVINIINAAQESSPMPVTEALDRVLEILRTTELYSPQFGAKDDDPHANDLVGGLMSDGLRRLSGNEYVLSTKNTQTVSSNIITPISLDDVPPRIARAMENEEYWDFDIFELEAATHNRPLIYLGLKMFARFGICEFLHCSESTLRSWLQIIEANYHSSNPYHNSTHSADVLHATAYFLSKERIKETLDPIDEVAALIAATIHDVDHPGRTNSFLCNAGSELAILYNDTAVLESHHAALAFQLTTGDDKCNIFKNMERNDYRTLRQGIIDMVLATEMTKHFEHVNKFVNSINKPLATLEENGETDKNQEMINTMLRTPENRTLIKRMLIKCADVSNPCRPLQYCIEWAARISEEYFSQTDEEKQQDLPVVMPVFDRNTCSIPKSQISFIDYFITDMFDAWDAFVDLPDLMQHLDNNFKYWKGLDEMKLRSLRPPPE</sequence>
<accession>A0A7N9CE94</accession>
<dbReference type="PROSITE" id="PS50112">
    <property type="entry name" value="PAS"/>
    <property type="match status" value="1"/>
</dbReference>
<dbReference type="Pfam" id="PF00233">
    <property type="entry name" value="PDEase_I"/>
    <property type="match status" value="1"/>
</dbReference>
<comment type="function">
    <text evidence="7">Hydrolyzes the second messenger cAMP, which is a key regulator of many important physiological processes. May be involved in maintaining basal levels of the cyclic nucleotide and/or in the cAMP regulation of germ cell development. Binding to RAF1 reduces RAF1 'Ser-259' inhibitory-phosphorylation and stimulates RAF1-dependent EGF-activated ERK-signaling. Protects against cell death induced by hydrogen peroxide and staurosporine.</text>
</comment>
<keyword evidence="3" id="KW-0597">Phosphoprotein</keyword>
<dbReference type="CDD" id="cd00130">
    <property type="entry name" value="PAS"/>
    <property type="match status" value="1"/>
</dbReference>
<comment type="subunit">
    <text evidence="8">Interacts with RAF1. The interaction promotes RAF1 activity.</text>
</comment>
<name>A0A7N9CE94_MACFA</name>
<proteinExistence type="inferred from homology"/>
<evidence type="ECO:0000256" key="2">
    <source>
        <dbReference type="ARBA" id="ARBA00006437"/>
    </source>
</evidence>
<dbReference type="GO" id="GO:0019900">
    <property type="term" value="F:kinase binding"/>
    <property type="evidence" value="ECO:0007669"/>
    <property type="project" value="Ensembl"/>
</dbReference>
<dbReference type="GO" id="GO:0006355">
    <property type="term" value="P:regulation of DNA-templated transcription"/>
    <property type="evidence" value="ECO:0007669"/>
    <property type="project" value="InterPro"/>
</dbReference>
<dbReference type="GO" id="GO:0006198">
    <property type="term" value="P:cAMP catabolic process"/>
    <property type="evidence" value="ECO:0007669"/>
    <property type="project" value="UniProtKB-UniPathway"/>
</dbReference>
<reference evidence="16" key="3">
    <citation type="submission" date="2025-09" db="UniProtKB">
        <authorList>
            <consortium name="Ensembl"/>
        </authorList>
    </citation>
    <scope>IDENTIFICATION</scope>
</reference>
<dbReference type="PANTHER" id="PTHR11347">
    <property type="entry name" value="CYCLIC NUCLEOTIDE PHOSPHODIESTERASE"/>
    <property type="match status" value="1"/>
</dbReference>
<evidence type="ECO:0000256" key="8">
    <source>
        <dbReference type="ARBA" id="ARBA00066220"/>
    </source>
</evidence>
<feature type="binding site" evidence="11">
    <location>
        <position position="708"/>
    </location>
    <ligand>
        <name>Zn(2+)</name>
        <dbReference type="ChEBI" id="CHEBI:29105"/>
        <label>1</label>
    </ligand>
</feature>
<dbReference type="InterPro" id="IPR000014">
    <property type="entry name" value="PAS"/>
</dbReference>
<reference evidence="16 17" key="1">
    <citation type="submission" date="2013-03" db="EMBL/GenBank/DDBJ databases">
        <authorList>
            <person name="Warren W."/>
            <person name="Wilson R.K."/>
        </authorList>
    </citation>
    <scope>NUCLEOTIDE SEQUENCE</scope>
</reference>
<dbReference type="Pfam" id="PF07662">
    <property type="entry name" value="Nucleos_tra2_C"/>
    <property type="match status" value="2"/>
</dbReference>
<dbReference type="EC" id="3.1.4.-" evidence="12"/>
<dbReference type="InterPro" id="IPR011657">
    <property type="entry name" value="CNT_C_dom"/>
</dbReference>
<feature type="binding site" evidence="11">
    <location>
        <position position="708"/>
    </location>
    <ligand>
        <name>Zn(2+)</name>
        <dbReference type="ChEBI" id="CHEBI:29105"/>
        <label>2</label>
    </ligand>
</feature>
<dbReference type="UniPathway" id="UPA00762">
    <property type="reaction ID" value="UER00747"/>
</dbReference>
<dbReference type="Gene3D" id="3.30.450.20">
    <property type="entry name" value="PAS domain"/>
    <property type="match status" value="1"/>
</dbReference>
<evidence type="ECO:0000256" key="13">
    <source>
        <dbReference type="SAM" id="MobiDB-lite"/>
    </source>
</evidence>